<evidence type="ECO:0000256" key="8">
    <source>
        <dbReference type="ARBA" id="ARBA00022967"/>
    </source>
</evidence>
<dbReference type="GO" id="GO:0016787">
    <property type="term" value="F:hydrolase activity"/>
    <property type="evidence" value="ECO:0007669"/>
    <property type="project" value="UniProtKB-KW"/>
</dbReference>
<dbReference type="SUPFAM" id="SSF81653">
    <property type="entry name" value="Calcium ATPase, transduction domain A"/>
    <property type="match status" value="1"/>
</dbReference>
<keyword evidence="16" id="KW-0378">Hydrolase</keyword>
<evidence type="ECO:0000256" key="4">
    <source>
        <dbReference type="ARBA" id="ARBA00022539"/>
    </source>
</evidence>
<evidence type="ECO:0000256" key="12">
    <source>
        <dbReference type="ARBA" id="ARBA00039103"/>
    </source>
</evidence>
<dbReference type="PANTHER" id="PTHR48085">
    <property type="entry name" value="CADMIUM/ZINC-TRANSPORTING ATPASE HMA2-RELATED"/>
    <property type="match status" value="1"/>
</dbReference>
<evidence type="ECO:0000256" key="7">
    <source>
        <dbReference type="ARBA" id="ARBA00022723"/>
    </source>
</evidence>
<organism evidence="16 17">
    <name type="scientific">Evansella vedderi</name>
    <dbReference type="NCBI Taxonomy" id="38282"/>
    <lineage>
        <taxon>Bacteria</taxon>
        <taxon>Bacillati</taxon>
        <taxon>Bacillota</taxon>
        <taxon>Bacilli</taxon>
        <taxon>Bacillales</taxon>
        <taxon>Bacillaceae</taxon>
        <taxon>Evansella</taxon>
    </lineage>
</organism>
<feature type="domain" description="P-type ATPase A" evidence="15">
    <location>
        <begin position="205"/>
        <end position="298"/>
    </location>
</feature>
<keyword evidence="3" id="KW-0813">Transport</keyword>
<dbReference type="SUPFAM" id="SSF81665">
    <property type="entry name" value="Calcium ATPase, transmembrane domain M"/>
    <property type="match status" value="1"/>
</dbReference>
<dbReference type="SUPFAM" id="SSF56784">
    <property type="entry name" value="HAD-like"/>
    <property type="match status" value="1"/>
</dbReference>
<dbReference type="InterPro" id="IPR027256">
    <property type="entry name" value="P-typ_ATPase_IB"/>
</dbReference>
<evidence type="ECO:0000313" key="16">
    <source>
        <dbReference type="EMBL" id="MDQ0257284.1"/>
    </source>
</evidence>
<evidence type="ECO:0000256" key="5">
    <source>
        <dbReference type="ARBA" id="ARBA00022553"/>
    </source>
</evidence>
<dbReference type="InterPro" id="IPR018303">
    <property type="entry name" value="ATPase_P-typ_P_site"/>
</dbReference>
<dbReference type="InterPro" id="IPR001757">
    <property type="entry name" value="P_typ_ATPase"/>
</dbReference>
<evidence type="ECO:0000313" key="17">
    <source>
        <dbReference type="Proteomes" id="UP001230005"/>
    </source>
</evidence>
<keyword evidence="9" id="KW-1133">Transmembrane helix</keyword>
<evidence type="ECO:0000256" key="13">
    <source>
        <dbReference type="ARBA" id="ARBA00049338"/>
    </source>
</evidence>
<reference evidence="16 17" key="1">
    <citation type="submission" date="2023-07" db="EMBL/GenBank/DDBJ databases">
        <title>Genomic Encyclopedia of Type Strains, Phase IV (KMG-IV): sequencing the most valuable type-strain genomes for metagenomic binning, comparative biology and taxonomic classification.</title>
        <authorList>
            <person name="Goeker M."/>
        </authorList>
    </citation>
    <scope>NUCLEOTIDE SEQUENCE [LARGE SCALE GENOMIC DNA]</scope>
    <source>
        <strain evidence="16 17">DSM 9768</strain>
    </source>
</reference>
<evidence type="ECO:0000256" key="2">
    <source>
        <dbReference type="ARBA" id="ARBA00006024"/>
    </source>
</evidence>
<dbReference type="EC" id="7.2.2.21" evidence="12"/>
<dbReference type="InterPro" id="IPR008250">
    <property type="entry name" value="ATPase_P-typ_transduc_dom_A_sf"/>
</dbReference>
<dbReference type="NCBIfam" id="TIGR01525">
    <property type="entry name" value="ATPase-IB_hvy"/>
    <property type="match status" value="1"/>
</dbReference>
<evidence type="ECO:0000256" key="11">
    <source>
        <dbReference type="ARBA" id="ARBA00023136"/>
    </source>
</evidence>
<dbReference type="InterPro" id="IPR036412">
    <property type="entry name" value="HAD-like_sf"/>
</dbReference>
<keyword evidence="8" id="KW-1278">Translocase</keyword>
<dbReference type="Gene3D" id="3.40.50.1000">
    <property type="entry name" value="HAD superfamily/HAD-like"/>
    <property type="match status" value="1"/>
</dbReference>
<dbReference type="SFLD" id="SFLDG00002">
    <property type="entry name" value="C1.7:_P-type_atpase_like"/>
    <property type="match status" value="1"/>
</dbReference>
<evidence type="ECO:0000256" key="10">
    <source>
        <dbReference type="ARBA" id="ARBA00023065"/>
    </source>
</evidence>
<evidence type="ECO:0000256" key="14">
    <source>
        <dbReference type="RuleBase" id="RU362081"/>
    </source>
</evidence>
<dbReference type="InterPro" id="IPR044492">
    <property type="entry name" value="P_typ_ATPase_HD_dom"/>
</dbReference>
<dbReference type="InterPro" id="IPR023299">
    <property type="entry name" value="ATPase_P-typ_cyto_dom_N"/>
</dbReference>
<gene>
    <name evidence="16" type="ORF">J2S74_004742</name>
</gene>
<dbReference type="Gene3D" id="2.70.150.10">
    <property type="entry name" value="Calcium-transporting ATPase, cytoplasmic transduction domain A"/>
    <property type="match status" value="1"/>
</dbReference>
<accession>A0ABU0A1C9</accession>
<evidence type="ECO:0000256" key="1">
    <source>
        <dbReference type="ARBA" id="ARBA00004141"/>
    </source>
</evidence>
<dbReference type="Gene3D" id="3.40.1110.10">
    <property type="entry name" value="Calcium-transporting ATPase, cytoplasmic domain N"/>
    <property type="match status" value="1"/>
</dbReference>
<dbReference type="PROSITE" id="PS00154">
    <property type="entry name" value="ATPASE_E1_E2"/>
    <property type="match status" value="1"/>
</dbReference>
<dbReference type="EMBL" id="JAUSUG010000025">
    <property type="protein sequence ID" value="MDQ0257284.1"/>
    <property type="molecule type" value="Genomic_DNA"/>
</dbReference>
<dbReference type="InterPro" id="IPR059000">
    <property type="entry name" value="ATPase_P-type_domA"/>
</dbReference>
<keyword evidence="10" id="KW-0406">Ion transport</keyword>
<evidence type="ECO:0000256" key="9">
    <source>
        <dbReference type="ARBA" id="ARBA00022989"/>
    </source>
</evidence>
<comment type="catalytic activity">
    <reaction evidence="13">
        <text>Cd(2+)(in) + ATP + H2O = Cd(2+)(out) + ADP + phosphate + H(+)</text>
        <dbReference type="Rhea" id="RHEA:12132"/>
        <dbReference type="ChEBI" id="CHEBI:15377"/>
        <dbReference type="ChEBI" id="CHEBI:15378"/>
        <dbReference type="ChEBI" id="CHEBI:30616"/>
        <dbReference type="ChEBI" id="CHEBI:43474"/>
        <dbReference type="ChEBI" id="CHEBI:48775"/>
        <dbReference type="ChEBI" id="CHEBI:456216"/>
        <dbReference type="EC" id="7.2.2.21"/>
    </reaction>
</comment>
<dbReference type="PRINTS" id="PR00119">
    <property type="entry name" value="CATATPASE"/>
</dbReference>
<dbReference type="PANTHER" id="PTHR48085:SF5">
    <property type="entry name" value="CADMIUM_ZINC-TRANSPORTING ATPASE HMA4-RELATED"/>
    <property type="match status" value="1"/>
</dbReference>
<keyword evidence="14" id="KW-0067">ATP-binding</keyword>
<sequence length="697" mass="76279">MIGITDILHSLPGRTRIKLNTELAPAVVEYTFRKLPYIYSANYTAETNSLLLYHPPAISTLKLIRSIKQQFQSKAFLTTNKISLDPNKLRILLGGSAFLLDNLLKQNIAVGYNKLFNLTTITAMTLSTDIFKSGIKSLFKERRANGDTLTASAIIASILKGNPKSALVILIMGSISELITEYTANRTRNHVSHMLSLDIPFLWKVDEDGIETKVPMEDVKKGDIIAVFHGEKIPVDGEVLDGNGTIDESSITGEFLPKGTEKGSEVYAGSILKEGQLKIRVEHAGEDTAVTKMIHLIEEAQSKQAPIQSLAVRVSEQLVPISFLMAGLVYATTRSWDRVLSMLTIDFVCGLKLSTATAFSAAVGKAAKKGIIVKGGQYIERLAQIDTLILDKTGTITEGKPFVTKVRPYNGFSEEDVIYYAASAEEHSSHPIAEAILKRAYELGGNIPEHDHDRIENIVGRGVQAFVNNKPVLVGNLKFMKDSHVNLSNLEYSLDRVDKEENVIYVSYDQLLIGTITIDDKVRLGMGDTIQSLRQHGINEVVMLTGDKKHTARRISNQLSLDSYHAEALPKEKADYVKSYRQKNNIVMMVGDGINDAPALAYADVGVTMGTKRTDIAVEASDVTIMSDDPKNLANVVYLSKETLGIIQQNFMITMLVNSAAILLGAVGVISPITGAGIHNGATIFTVFNSARIVLRG</sequence>
<keyword evidence="17" id="KW-1185">Reference proteome</keyword>
<evidence type="ECO:0000256" key="3">
    <source>
        <dbReference type="ARBA" id="ARBA00022448"/>
    </source>
</evidence>
<keyword evidence="4" id="KW-0104">Cadmium</keyword>
<dbReference type="NCBIfam" id="TIGR01494">
    <property type="entry name" value="ATPase_P-type"/>
    <property type="match status" value="1"/>
</dbReference>
<dbReference type="Pfam" id="PF00122">
    <property type="entry name" value="E1-E2_ATPase"/>
    <property type="match status" value="1"/>
</dbReference>
<dbReference type="InterPro" id="IPR023214">
    <property type="entry name" value="HAD_sf"/>
</dbReference>
<dbReference type="RefSeq" id="WP_307330773.1">
    <property type="nucleotide sequence ID" value="NZ_JAUSUG010000025.1"/>
</dbReference>
<keyword evidence="11" id="KW-0472">Membrane</keyword>
<dbReference type="Proteomes" id="UP001230005">
    <property type="component" value="Unassembled WGS sequence"/>
</dbReference>
<keyword evidence="14" id="KW-1003">Cell membrane</keyword>
<comment type="subcellular location">
    <subcellularLocation>
        <location evidence="14">Cell membrane</location>
    </subcellularLocation>
    <subcellularLocation>
        <location evidence="1">Membrane</location>
        <topology evidence="1">Multi-pass membrane protein</topology>
    </subcellularLocation>
</comment>
<keyword evidence="6" id="KW-0812">Transmembrane</keyword>
<dbReference type="InterPro" id="IPR051014">
    <property type="entry name" value="Cation_Transport_ATPase_IB"/>
</dbReference>
<proteinExistence type="inferred from homology"/>
<dbReference type="InterPro" id="IPR023298">
    <property type="entry name" value="ATPase_P-typ_TM_dom_sf"/>
</dbReference>
<keyword evidence="14" id="KW-0547">Nucleotide-binding</keyword>
<dbReference type="SFLD" id="SFLDS00003">
    <property type="entry name" value="Haloacid_Dehalogenase"/>
    <property type="match status" value="1"/>
</dbReference>
<evidence type="ECO:0000256" key="6">
    <source>
        <dbReference type="ARBA" id="ARBA00022692"/>
    </source>
</evidence>
<dbReference type="Pfam" id="PF00702">
    <property type="entry name" value="Hydrolase"/>
    <property type="match status" value="1"/>
</dbReference>
<name>A0ABU0A1C9_9BACI</name>
<comment type="caution">
    <text evidence="16">The sequence shown here is derived from an EMBL/GenBank/DDBJ whole genome shotgun (WGS) entry which is preliminary data.</text>
</comment>
<dbReference type="SFLD" id="SFLDF00027">
    <property type="entry name" value="p-type_atpase"/>
    <property type="match status" value="1"/>
</dbReference>
<comment type="similarity">
    <text evidence="2 14">Belongs to the cation transport ATPase (P-type) (TC 3.A.3) family. Type IB subfamily.</text>
</comment>
<protein>
    <recommendedName>
        <fullName evidence="12">Cd(2+)-exporting ATPase</fullName>
        <ecNumber evidence="12">7.2.2.21</ecNumber>
    </recommendedName>
</protein>
<keyword evidence="7 14" id="KW-0479">Metal-binding</keyword>
<evidence type="ECO:0000259" key="15">
    <source>
        <dbReference type="Pfam" id="PF00122"/>
    </source>
</evidence>
<keyword evidence="5" id="KW-0597">Phosphoprotein</keyword>